<keyword evidence="1" id="KW-0472">Membrane</keyword>
<feature type="transmembrane region" description="Helical" evidence="1">
    <location>
        <begin position="76"/>
        <end position="95"/>
    </location>
</feature>
<dbReference type="Pfam" id="PF16344">
    <property type="entry name" value="FecR_C"/>
    <property type="match status" value="1"/>
</dbReference>
<accession>A0ABS0WQC3</accession>
<keyword evidence="1" id="KW-1133">Transmembrane helix</keyword>
<dbReference type="InterPro" id="IPR012373">
    <property type="entry name" value="Ferrdict_sens_TM"/>
</dbReference>
<evidence type="ECO:0000313" key="5">
    <source>
        <dbReference type="Proteomes" id="UP000623301"/>
    </source>
</evidence>
<keyword evidence="5" id="KW-1185">Reference proteome</keyword>
<dbReference type="InterPro" id="IPR006860">
    <property type="entry name" value="FecR"/>
</dbReference>
<feature type="domain" description="FecR protein" evidence="2">
    <location>
        <begin position="101"/>
        <end position="192"/>
    </location>
</feature>
<evidence type="ECO:0000256" key="1">
    <source>
        <dbReference type="SAM" id="Phobius"/>
    </source>
</evidence>
<organism evidence="4 5">
    <name type="scientific">Aureibaculum flavum</name>
    <dbReference type="NCBI Taxonomy" id="2795986"/>
    <lineage>
        <taxon>Bacteria</taxon>
        <taxon>Pseudomonadati</taxon>
        <taxon>Bacteroidota</taxon>
        <taxon>Flavobacteriia</taxon>
        <taxon>Flavobacteriales</taxon>
        <taxon>Flavobacteriaceae</taxon>
        <taxon>Aureibaculum</taxon>
    </lineage>
</organism>
<sequence>MNQEELLKKWLSNDLTDAELKEFERSEDYVLHTEIIEGAQQFKASNFTKTRSFNEFKAIRDGQKKSKVVRLSTRKILMRVAAILIISLGLFFAFFNNKSTTIKTLASQKQTFELPDASTVILNNLSTISYNKKSWNEKRELRLKGEAFFKVAKGSKFDVITSAGVVSVHGTQFTVNQRDGFFEVQCFEGVVQVESDAFNQVLTIGKSLRIRNGELSLDEVSQSEPSWITNKSTFKSIPLIEVLNELERQFAVKITVKNIDTDQLFTGGFTHLNLEQALQSVTSSFNLKYTKEGPAKILLYKSE</sequence>
<dbReference type="PANTHER" id="PTHR30273:SF2">
    <property type="entry name" value="PROTEIN FECR"/>
    <property type="match status" value="1"/>
</dbReference>
<feature type="domain" description="Protein FecR C-terminal" evidence="3">
    <location>
        <begin position="233"/>
        <end position="293"/>
    </location>
</feature>
<dbReference type="PANTHER" id="PTHR30273">
    <property type="entry name" value="PERIPLASMIC SIGNAL SENSOR AND SIGMA FACTOR ACTIVATOR FECR-RELATED"/>
    <property type="match status" value="1"/>
</dbReference>
<keyword evidence="1" id="KW-0812">Transmembrane</keyword>
<dbReference type="Gene3D" id="3.55.50.30">
    <property type="match status" value="1"/>
</dbReference>
<comment type="caution">
    <text evidence="4">The sequence shown here is derived from an EMBL/GenBank/DDBJ whole genome shotgun (WGS) entry which is preliminary data.</text>
</comment>
<protein>
    <submittedName>
        <fullName evidence="4">FecR family protein</fullName>
    </submittedName>
</protein>
<evidence type="ECO:0000259" key="3">
    <source>
        <dbReference type="Pfam" id="PF16344"/>
    </source>
</evidence>
<gene>
    <name evidence="4" type="ORF">JBL43_07995</name>
</gene>
<proteinExistence type="predicted"/>
<name>A0ABS0WQC3_9FLAO</name>
<reference evidence="4 5" key="1">
    <citation type="submission" date="2020-12" db="EMBL/GenBank/DDBJ databases">
        <title>Aureibaculum luteum sp. nov. and Aureibaculum flavum sp. nov., novel members of the family Flavobacteriaceae isolated from Antarctic intertidal sediments.</title>
        <authorList>
            <person name="He X."/>
            <person name="Zhang X."/>
        </authorList>
    </citation>
    <scope>NUCLEOTIDE SEQUENCE [LARGE SCALE GENOMIC DNA]</scope>
    <source>
        <strain evidence="4 5">A20</strain>
    </source>
</reference>
<dbReference type="EMBL" id="JAEHFJ010000003">
    <property type="protein sequence ID" value="MBJ2174175.1"/>
    <property type="molecule type" value="Genomic_DNA"/>
</dbReference>
<dbReference type="InterPro" id="IPR032508">
    <property type="entry name" value="FecR_C"/>
</dbReference>
<evidence type="ECO:0000259" key="2">
    <source>
        <dbReference type="Pfam" id="PF04773"/>
    </source>
</evidence>
<dbReference type="Gene3D" id="2.60.120.1440">
    <property type="match status" value="1"/>
</dbReference>
<dbReference type="Pfam" id="PF04773">
    <property type="entry name" value="FecR"/>
    <property type="match status" value="1"/>
</dbReference>
<dbReference type="Proteomes" id="UP000623301">
    <property type="component" value="Unassembled WGS sequence"/>
</dbReference>
<dbReference type="PIRSF" id="PIRSF018266">
    <property type="entry name" value="FecR"/>
    <property type="match status" value="1"/>
</dbReference>
<evidence type="ECO:0000313" key="4">
    <source>
        <dbReference type="EMBL" id="MBJ2174175.1"/>
    </source>
</evidence>